<dbReference type="HOGENOM" id="CLU_107087_3_1_10"/>
<dbReference type="Proteomes" id="UP000008641">
    <property type="component" value="Chromosome"/>
</dbReference>
<proteinExistence type="predicted"/>
<sequence>MKALYKIFIFFSLFGFYKTVQAQNFHSSTTKVEYDHQSSVLNVTSRFLTNDLEQVVGEKISNKANFESKLKSYIGNRMVLSVNGVTLGVSYIGFQTNDKMTRVYLKAENVSKPTSISLKMTMLTDVFADQQNMISFDISGVRKSFTTSRGNETASLKL</sequence>
<keyword evidence="1" id="KW-0732">Signal</keyword>
<name>F0NXH3_WEEVC</name>
<dbReference type="AlphaFoldDB" id="F0NXH3"/>
<dbReference type="RefSeq" id="WP_013598353.1">
    <property type="nucleotide sequence ID" value="NC_015144.1"/>
</dbReference>
<keyword evidence="3" id="KW-1185">Reference proteome</keyword>
<dbReference type="InterPro" id="IPR046525">
    <property type="entry name" value="DUF6702"/>
</dbReference>
<evidence type="ECO:0000256" key="1">
    <source>
        <dbReference type="SAM" id="SignalP"/>
    </source>
</evidence>
<dbReference type="KEGG" id="wvi:Weevi_1259"/>
<dbReference type="OrthoDB" id="5735516at2"/>
<dbReference type="Pfam" id="PF20420">
    <property type="entry name" value="DUF6702"/>
    <property type="match status" value="1"/>
</dbReference>
<organism evidence="2 3">
    <name type="scientific">Weeksella virosa (strain ATCC 43766 / DSM 16922 / JCM 21250 / CCUG 30538 / CDC 9751 / IAM 14551 / NBRC 16016 / NCTC 11634 / CL345/78)</name>
    <dbReference type="NCBI Taxonomy" id="865938"/>
    <lineage>
        <taxon>Bacteria</taxon>
        <taxon>Pseudomonadati</taxon>
        <taxon>Bacteroidota</taxon>
        <taxon>Flavobacteriia</taxon>
        <taxon>Flavobacteriales</taxon>
        <taxon>Weeksellaceae</taxon>
        <taxon>Weeksella</taxon>
    </lineage>
</organism>
<feature type="signal peptide" evidence="1">
    <location>
        <begin position="1"/>
        <end position="22"/>
    </location>
</feature>
<gene>
    <name evidence="2" type="ordered locus">Weevi_1259</name>
</gene>
<feature type="chain" id="PRO_5003253570" description="DUF4251 domain-containing protein" evidence="1">
    <location>
        <begin position="23"/>
        <end position="158"/>
    </location>
</feature>
<dbReference type="STRING" id="865938.Weevi_1259"/>
<accession>F0NXH3</accession>
<protein>
    <recommendedName>
        <fullName evidence="4">DUF4251 domain-containing protein</fullName>
    </recommendedName>
</protein>
<evidence type="ECO:0008006" key="4">
    <source>
        <dbReference type="Google" id="ProtNLM"/>
    </source>
</evidence>
<dbReference type="EMBL" id="CP002455">
    <property type="protein sequence ID" value="ADX67963.1"/>
    <property type="molecule type" value="Genomic_DNA"/>
</dbReference>
<dbReference type="eggNOG" id="ENOG503334S">
    <property type="taxonomic scope" value="Bacteria"/>
</dbReference>
<evidence type="ECO:0000313" key="2">
    <source>
        <dbReference type="EMBL" id="ADX67963.1"/>
    </source>
</evidence>
<reference evidence="2 3" key="1">
    <citation type="journal article" date="2011" name="Stand. Genomic Sci.">
        <title>Complete genome sequence of Weeksella virosa type strain (9751).</title>
        <authorList>
            <person name="Lang E."/>
            <person name="Teshima H."/>
            <person name="Lucas S."/>
            <person name="Lapidus A."/>
            <person name="Hammon N."/>
            <person name="Deshpande S."/>
            <person name="Nolan M."/>
            <person name="Cheng J.F."/>
            <person name="Pitluck S."/>
            <person name="Liolios K."/>
            <person name="Pagani I."/>
            <person name="Mikhailova N."/>
            <person name="Ivanova N."/>
            <person name="Mavromatis K."/>
            <person name="Pati A."/>
            <person name="Tapia R."/>
            <person name="Han C."/>
            <person name="Goodwin L."/>
            <person name="Chen A."/>
            <person name="Palaniappan K."/>
            <person name="Land M."/>
            <person name="Hauser L."/>
            <person name="Chang Y.J."/>
            <person name="Jeffries C.D."/>
            <person name="Brambilla E.M."/>
            <person name="Kopitz M."/>
            <person name="Rohde M."/>
            <person name="Goker M."/>
            <person name="Tindall B.J."/>
            <person name="Detter J.C."/>
            <person name="Woyke T."/>
            <person name="Bristow J."/>
            <person name="Eisen J.A."/>
            <person name="Markowitz V."/>
            <person name="Hugenholtz P."/>
            <person name="Klenk H.P."/>
            <person name="Kyrpides N.C."/>
        </authorList>
    </citation>
    <scope>NUCLEOTIDE SEQUENCE [LARGE SCALE GENOMIC DNA]</scope>
    <source>
        <strain evidence="3">ATCC 43766 / DSM 16922 / JCM 21250 / NBRC 16016 / NCTC 11634 / CL345/78</strain>
    </source>
</reference>
<evidence type="ECO:0000313" key="3">
    <source>
        <dbReference type="Proteomes" id="UP000008641"/>
    </source>
</evidence>
<reference evidence="3" key="2">
    <citation type="journal article" date="2011" name="Stand. Genomic Sci.">
        <title>Complete genome sequence of Weeksella virosa type strain (9751T).</title>
        <authorList>
            <person name="Lang E."/>
            <person name="Teshima H."/>
            <person name="Lucas S."/>
            <person name="Lapidus A."/>
            <person name="Hammon N."/>
            <person name="Deshpande S."/>
            <person name="Nolan M."/>
            <person name="Cheng J."/>
            <person name="Pitluck S."/>
            <person name="Liolios K."/>
            <person name="Pagani I."/>
            <person name="Mikhailova N."/>
            <person name="Ivanova N."/>
            <person name="Mavromatis K."/>
            <person name="Pati A."/>
            <person name="Tapia R."/>
            <person name="Han C."/>
            <person name="Goodwin L."/>
            <person name="Chen A."/>
            <person name="Palaniappan K."/>
            <person name="Land M."/>
            <person name="Hauser L."/>
            <person name="Chang Y."/>
            <person name="Jeffries C."/>
            <person name="Brambilla E."/>
            <person name="Kopitz M."/>
            <person name="Rohde M."/>
            <person name="Goker M."/>
            <person name="Tindall B."/>
            <person name="Detter J."/>
            <person name="Woyke T."/>
            <person name="Bristow J."/>
            <person name="Eisen J."/>
            <person name="Markowitz V."/>
            <person name="Hugenholtz P."/>
            <person name="Klenk H."/>
            <person name="Kyrpides N."/>
        </authorList>
    </citation>
    <scope>NUCLEOTIDE SEQUENCE [LARGE SCALE GENOMIC DNA]</scope>
    <source>
        <strain evidence="3">ATCC 43766 / DSM 16922 / JCM 21250 / NBRC 16016 / NCTC 11634 / CL345/78</strain>
    </source>
</reference>